<keyword evidence="7" id="KW-1185">Reference proteome</keyword>
<evidence type="ECO:0000313" key="8">
    <source>
        <dbReference type="WBParaSite" id="HDID_0000034401-mRNA-1"/>
    </source>
</evidence>
<feature type="signal peptide" evidence="3">
    <location>
        <begin position="1"/>
        <end position="24"/>
    </location>
</feature>
<reference evidence="4 6" key="2">
    <citation type="submission" date="2018-11" db="EMBL/GenBank/DDBJ databases">
        <authorList>
            <consortium name="Pathogen Informatics"/>
        </authorList>
    </citation>
    <scope>NUCLEOTIDE SEQUENCE [LARGE SCALE GENOMIC DNA]</scope>
</reference>
<keyword evidence="2" id="KW-0472">Membrane</keyword>
<keyword evidence="2" id="KW-1133">Transmembrane helix</keyword>
<dbReference type="OrthoDB" id="6250448at2759"/>
<feature type="transmembrane region" description="Helical" evidence="2">
    <location>
        <begin position="241"/>
        <end position="268"/>
    </location>
</feature>
<dbReference type="AlphaFoldDB" id="A0A0R3S892"/>
<evidence type="ECO:0000313" key="6">
    <source>
        <dbReference type="Proteomes" id="UP000274504"/>
    </source>
</evidence>
<dbReference type="Proteomes" id="UP000321570">
    <property type="component" value="Unassembled WGS sequence"/>
</dbReference>
<feature type="compositionally biased region" description="Basic and acidic residues" evidence="1">
    <location>
        <begin position="386"/>
        <end position="396"/>
    </location>
</feature>
<evidence type="ECO:0000256" key="1">
    <source>
        <dbReference type="SAM" id="MobiDB-lite"/>
    </source>
</evidence>
<gene>
    <name evidence="4" type="ORF">HDID_LOCUS345</name>
    <name evidence="5" type="ORF">WMSIL1_LOCUS5297</name>
</gene>
<protein>
    <submittedName>
        <fullName evidence="4 8">Uncharacterized protein</fullName>
    </submittedName>
</protein>
<name>A0A0R3S892_HYMDI</name>
<evidence type="ECO:0000313" key="7">
    <source>
        <dbReference type="Proteomes" id="UP000321570"/>
    </source>
</evidence>
<reference evidence="5 7" key="3">
    <citation type="submission" date="2019-07" db="EMBL/GenBank/DDBJ databases">
        <authorList>
            <person name="Jastrzebski P J."/>
            <person name="Paukszto L."/>
            <person name="Jastrzebski P J."/>
        </authorList>
    </citation>
    <scope>NUCLEOTIDE SEQUENCE [LARGE SCALE GENOMIC DNA]</scope>
    <source>
        <strain evidence="5 7">WMS-il1</strain>
    </source>
</reference>
<dbReference type="EMBL" id="UYSG01000042">
    <property type="protein sequence ID" value="VDL14881.1"/>
    <property type="molecule type" value="Genomic_DNA"/>
</dbReference>
<evidence type="ECO:0000256" key="3">
    <source>
        <dbReference type="SAM" id="SignalP"/>
    </source>
</evidence>
<reference evidence="8" key="1">
    <citation type="submission" date="2016-04" db="UniProtKB">
        <authorList>
            <consortium name="WormBaseParasite"/>
        </authorList>
    </citation>
    <scope>IDENTIFICATION</scope>
</reference>
<evidence type="ECO:0000313" key="4">
    <source>
        <dbReference type="EMBL" id="VDL14881.1"/>
    </source>
</evidence>
<proteinExistence type="predicted"/>
<feature type="chain" id="PRO_5044546488" evidence="3">
    <location>
        <begin position="25"/>
        <end position="642"/>
    </location>
</feature>
<keyword evidence="3" id="KW-0732">Signal</keyword>
<keyword evidence="2" id="KW-0812">Transmembrane</keyword>
<feature type="region of interest" description="Disordered" evidence="1">
    <location>
        <begin position="351"/>
        <end position="433"/>
    </location>
</feature>
<evidence type="ECO:0000313" key="5">
    <source>
        <dbReference type="EMBL" id="VUZ45228.1"/>
    </source>
</evidence>
<feature type="compositionally biased region" description="Polar residues" evidence="1">
    <location>
        <begin position="375"/>
        <end position="384"/>
    </location>
</feature>
<evidence type="ECO:0000256" key="2">
    <source>
        <dbReference type="SAM" id="Phobius"/>
    </source>
</evidence>
<accession>A0A0R3S892</accession>
<feature type="region of interest" description="Disordered" evidence="1">
    <location>
        <begin position="461"/>
        <end position="493"/>
    </location>
</feature>
<dbReference type="Proteomes" id="UP000274504">
    <property type="component" value="Unassembled WGS sequence"/>
</dbReference>
<dbReference type="WBParaSite" id="HDID_0000034401-mRNA-1">
    <property type="protein sequence ID" value="HDID_0000034401-mRNA-1"/>
    <property type="gene ID" value="HDID_0000034401"/>
</dbReference>
<dbReference type="EMBL" id="CABIJS010000166">
    <property type="protein sequence ID" value="VUZ45228.1"/>
    <property type="molecule type" value="Genomic_DNA"/>
</dbReference>
<feature type="compositionally biased region" description="Polar residues" evidence="1">
    <location>
        <begin position="352"/>
        <end position="363"/>
    </location>
</feature>
<sequence length="642" mass="69399">MLYQSQIPLISLLSLLFLLALGWGQNITSSLARSKRQYMDGPDPFYSPGGVNEDGQARAPLVLEVINNLTLVNGPMGRCGICARTYRVLKDLQYKPSVECQRYANSRQAALGDLTEFYHTLHNSRKQKEIKGFMLSDSFPGFTFSASFIFSNPEAPPFLMIEAAKSAGQALCVQSHRCPEPATTTLITTTTTTTTTTTPPPLFPPPVLMYPSASQQTNEKSEPKKHPTFWDAVIANSSPRIWVISTVVLACVSIILLITLICTCFWICRTKRSFHRKRCRGTCRFGCKCTPGTVRQAAADAAVCGPIGSGQANGSMLTYPSVPRSWGLTNSSKAPLDQLYVSLGMNEKLMGAQSSGTPPSQQMFPPGRTLHEDNWPQQVPFQKSRTTKEAMWRSHSDGSSLSEHTVPSAVGSGPCALRNQPSGSSGQPPAAYSFNANPSSATASTCMQSYAGGISGQGDALAADGHPGSPLRFDDCQSNGQNGSDHDGTTTESIELHGMNSGMFDQNSRDMGDTFSRDSGLISITPPAGFFDLNGKPTNTSKLDRSWTYASHLQQSSFAPSSNFNNLTGAVKVLPNGSSPTDCKRRNGFLNGDIDDNSMRRPTGGLNSHILSHPLTEDVEQNYSYEGKSDTPLRAWTGTLAH</sequence>
<organism evidence="8">
    <name type="scientific">Hymenolepis diminuta</name>
    <name type="common">Rat tapeworm</name>
    <dbReference type="NCBI Taxonomy" id="6216"/>
    <lineage>
        <taxon>Eukaryota</taxon>
        <taxon>Metazoa</taxon>
        <taxon>Spiralia</taxon>
        <taxon>Lophotrochozoa</taxon>
        <taxon>Platyhelminthes</taxon>
        <taxon>Cestoda</taxon>
        <taxon>Eucestoda</taxon>
        <taxon>Cyclophyllidea</taxon>
        <taxon>Hymenolepididae</taxon>
        <taxon>Hymenolepis</taxon>
    </lineage>
</organism>